<protein>
    <submittedName>
        <fullName evidence="1">Uncharacterized protein</fullName>
    </submittedName>
</protein>
<sequence length="153" mass="17006">MSALGRISVRRRCSFSDAAKAGKWTEKGQLLQVKSRLEVGGASCLQLDSGEWLVFHKESMPLEGPLEVRPMDNEEAAVTAEEAVTLRKDPTELPWALTKKVLLPGSKVLAIRRAHLHGEMWMEVMQLGGLSGWILASELQLDFAISSLPRRNR</sequence>
<dbReference type="Proteomes" id="UP001178507">
    <property type="component" value="Unassembled WGS sequence"/>
</dbReference>
<name>A0AA36HXQ1_9DINO</name>
<dbReference type="EMBL" id="CAUJNA010000413">
    <property type="protein sequence ID" value="CAJ1376705.1"/>
    <property type="molecule type" value="Genomic_DNA"/>
</dbReference>
<reference evidence="1" key="1">
    <citation type="submission" date="2023-08" db="EMBL/GenBank/DDBJ databases">
        <authorList>
            <person name="Chen Y."/>
            <person name="Shah S."/>
            <person name="Dougan E. K."/>
            <person name="Thang M."/>
            <person name="Chan C."/>
        </authorList>
    </citation>
    <scope>NUCLEOTIDE SEQUENCE</scope>
</reference>
<dbReference type="AlphaFoldDB" id="A0AA36HXQ1"/>
<organism evidence="1 2">
    <name type="scientific">Effrenium voratum</name>
    <dbReference type="NCBI Taxonomy" id="2562239"/>
    <lineage>
        <taxon>Eukaryota</taxon>
        <taxon>Sar</taxon>
        <taxon>Alveolata</taxon>
        <taxon>Dinophyceae</taxon>
        <taxon>Suessiales</taxon>
        <taxon>Symbiodiniaceae</taxon>
        <taxon>Effrenium</taxon>
    </lineage>
</organism>
<keyword evidence="2" id="KW-1185">Reference proteome</keyword>
<comment type="caution">
    <text evidence="1">The sequence shown here is derived from an EMBL/GenBank/DDBJ whole genome shotgun (WGS) entry which is preliminary data.</text>
</comment>
<gene>
    <name evidence="1" type="ORF">EVOR1521_LOCUS5695</name>
</gene>
<evidence type="ECO:0000313" key="2">
    <source>
        <dbReference type="Proteomes" id="UP001178507"/>
    </source>
</evidence>
<accession>A0AA36HXQ1</accession>
<proteinExistence type="predicted"/>
<evidence type="ECO:0000313" key="1">
    <source>
        <dbReference type="EMBL" id="CAJ1376705.1"/>
    </source>
</evidence>